<proteinExistence type="predicted"/>
<dbReference type="EMBL" id="AMFJ01028784">
    <property type="protein sequence ID" value="EKD44669.1"/>
    <property type="molecule type" value="Genomic_DNA"/>
</dbReference>
<evidence type="ECO:0000256" key="2">
    <source>
        <dbReference type="SAM" id="MobiDB-lite"/>
    </source>
</evidence>
<dbReference type="AlphaFoldDB" id="K2A3Q5"/>
<name>K2A3Q5_9BACT</name>
<sequence>MPKEQNSSYVMNEEVFHSEKQRNNHTSHDSWEVLQSFQHHVSHLDTMIKKVNTLDENSIKNTDTISILNTLLQKSKLWGSNGWTENKAYFKKHEGQIVLVLNTVVNGKKIDSFGDINAILANIDTLLIKNPIDSKISPEKKEIASGEKLQRANKRLAQYGHQIEEINNSYRENINDWFMVRDAVVEATWGESGKKIYGENIQSIQKNIEKDYKALFASFEWKELNADDAKKLAFYKKQTGILLWKRLEEVQSFAGYLITEKKLDSAKNALYGVKGIGVGIIEGFTEGIVFAFLFLTNPELRDAVYVSVENFYDYLKENYSDYEKLWGDFLKKFEEGLKEIQGLPEKQQAEAVGKIFGNAIVAILGAKGMNAVIKSGKARLKFKQPETSDQNIKFKATGKTESNKSFAPRKQQKRASEKLETKTPKKIVTAIGEVKNWDDLESFVNTIDRVRFKEWLTGKKIQEIINGVRGWTRSIKDIPNYGWIREVVDKLKRNADIMPEAMGMEKVMQATGKIVWTGMEKIQDTLPFKEARKFLHKNILTGYDSIDIHITKLRTLTNETTLLWLSGLVRITHFKKIEELTIQIIDDIKTVSFPGKEWLLNKLEKLRSSLTEKKKNTEEKIEHYNKEYLTKEWYLTEKEFRMLRFEEGFAIREIERNGKTFYEYRDVNGKKVFEEYTYASHFKDGQAAVTKIENGKEVNLIIDKKWKELSKHTDSSFTSIQRFKNGGHRIFNGEDYQIKYPDEHKRDKSNYYAFMTEIRGNMVIGIDRKNTVKYIINQDGERFKTPFHFIDDFTEDGVAAVRNSPNGKWLLIDKQGNVLKKDGGILRENINIIGKDKNWNLIDGNGVSRTSAEKEIQEREFETEGFEQNLQAIHVHQETINNRNKEEVDPEMMAKKRKADSIVISGILKKNNIQPPDSFVFSYTGKEGMILYNNPHTKGIQIVDLKNGSISKESFSYVHSPDFNNGFIRVSPLNEKSMWVMDFNGKYIIPPKYHDIQILDEKKKLFEVSEMRKIGDNLNDGTIIEKNFSDKLEEGNNMVKRIGLIDGRGKMVIETGYTEITLLDEKTAQGFIRWENLEILKRSKKYDTHKALTDVASSTNKTVAMTAVLMAESPMVIENIRKSSINITRSETSTVISELKNNKLSLSTNRISTIRDIQTFEKEIEKIVHEEVNETVRGYLERNGFSKLTKEERIEVATHEKETRKKLIEAIRLQVKSEQIPSRNRKSQEGGGLVNTLVKSLHPELHKALGGAGEILREVKKAA</sequence>
<feature type="region of interest" description="Disordered" evidence="2">
    <location>
        <begin position="398"/>
        <end position="419"/>
    </location>
</feature>
<evidence type="ECO:0000256" key="1">
    <source>
        <dbReference type="SAM" id="Coils"/>
    </source>
</evidence>
<organism evidence="3">
    <name type="scientific">uncultured bacterium</name>
    <name type="common">gcode 4</name>
    <dbReference type="NCBI Taxonomy" id="1234023"/>
    <lineage>
        <taxon>Bacteria</taxon>
        <taxon>environmental samples</taxon>
    </lineage>
</organism>
<keyword evidence="1" id="KW-0175">Coiled coil</keyword>
<feature type="coiled-coil region" evidence="1">
    <location>
        <begin position="600"/>
        <end position="627"/>
    </location>
</feature>
<protein>
    <submittedName>
        <fullName evidence="3">Uncharacterized protein</fullName>
    </submittedName>
</protein>
<comment type="caution">
    <text evidence="3">The sequence shown here is derived from an EMBL/GenBank/DDBJ whole genome shotgun (WGS) entry which is preliminary data.</text>
</comment>
<reference evidence="3" key="1">
    <citation type="journal article" date="2012" name="Science">
        <title>Fermentation, hydrogen, and sulfur metabolism in multiple uncultivated bacterial phyla.</title>
        <authorList>
            <person name="Wrighton K.C."/>
            <person name="Thomas B.C."/>
            <person name="Sharon I."/>
            <person name="Miller C.S."/>
            <person name="Castelle C.J."/>
            <person name="VerBerkmoes N.C."/>
            <person name="Wilkins M.J."/>
            <person name="Hettich R.L."/>
            <person name="Lipton M.S."/>
            <person name="Williams K.H."/>
            <person name="Long P.E."/>
            <person name="Banfield J.F."/>
        </authorList>
    </citation>
    <scope>NUCLEOTIDE SEQUENCE [LARGE SCALE GENOMIC DNA]</scope>
</reference>
<accession>K2A3Q5</accession>
<gene>
    <name evidence="3" type="ORF">ACD_71C00053G0004</name>
</gene>
<evidence type="ECO:0000313" key="3">
    <source>
        <dbReference type="EMBL" id="EKD44669.1"/>
    </source>
</evidence>